<protein>
    <submittedName>
        <fullName evidence="17">Glutamate synthase [NADPH] large chain</fullName>
    </submittedName>
</protein>
<evidence type="ECO:0000256" key="2">
    <source>
        <dbReference type="ARBA" id="ARBA00001927"/>
    </source>
</evidence>
<dbReference type="SUPFAM" id="SSF51395">
    <property type="entry name" value="FMN-linked oxidoreductases"/>
    <property type="match status" value="1"/>
</dbReference>
<evidence type="ECO:0000256" key="1">
    <source>
        <dbReference type="ARBA" id="ARBA00001917"/>
    </source>
</evidence>
<evidence type="ECO:0000256" key="6">
    <source>
        <dbReference type="ARBA" id="ARBA00022643"/>
    </source>
</evidence>
<keyword evidence="4" id="KW-0028">Amino-acid biosynthesis</keyword>
<dbReference type="GO" id="GO:0046872">
    <property type="term" value="F:metal ion binding"/>
    <property type="evidence" value="ECO:0007669"/>
    <property type="project" value="UniProtKB-KW"/>
</dbReference>
<proteinExistence type="inferred from homology"/>
<dbReference type="CDD" id="cd00713">
    <property type="entry name" value="GltS"/>
    <property type="match status" value="1"/>
</dbReference>
<keyword evidence="11" id="KW-0411">Iron-sulfur</keyword>
<dbReference type="InterPro" id="IPR006982">
    <property type="entry name" value="Glu_synth_centr_N"/>
</dbReference>
<evidence type="ECO:0000313" key="18">
    <source>
        <dbReference type="Proteomes" id="UP000214646"/>
    </source>
</evidence>
<dbReference type="PANTHER" id="PTHR11938:SF133">
    <property type="entry name" value="GLUTAMATE SYNTHASE (NADH)"/>
    <property type="match status" value="1"/>
</dbReference>
<gene>
    <name evidence="17" type="ORF">FRUB_00532</name>
</gene>
<dbReference type="OrthoDB" id="9758182at2"/>
<feature type="domain" description="Glutamine amidotransferase type-2" evidence="16">
    <location>
        <begin position="23"/>
        <end position="420"/>
    </location>
</feature>
<dbReference type="Gene3D" id="3.60.20.10">
    <property type="entry name" value="Glutamine Phosphoribosylpyrophosphate, subunit 1, domain 1"/>
    <property type="match status" value="1"/>
</dbReference>
<keyword evidence="6" id="KW-0288">FMN</keyword>
<sequence length="1571" mass="170621">MRTKALVESGALLYTDYVGKDACGIGGVAAKGGKPSTEVVRKALIALKAMEHRGGVCGDAGDGAGLTAQLPHAFFREEAKRLGLDGARDLRPEHVLAVGVFFLHEAEPAKHDVYRGIVRGVLGAAGAPIEFLGFRLVPTRDDCLPPSARASRPGAIEQVLMRVTGEVADAERWLYRARLDLRHRFRQHGLSVYIVSLSARLVGYKGLLTSHQFADFYPDLSDDIFESGIAFFHRRYSTNTFPNWNLAQPFRTLCHNGEINTVRTNRNAVHALARGLNPPLPGDDLLSPAMSDSASLDEWLEYLVCARDWSLLRAMRLSVPPVWDTEADVWGQEAVDLFSYCRRKYGSLSAWDGPAGLVASDGRVLVGLVDRMGLRPVRWCSDQRGWLYIASESGVFGLDTSTIVASGQLQPGQMIALDTETGERLDSHQILARVVSEAKDELGDVHELNKRQVVLTEGFDFTRQTEDIVGALLADRDWTLEVLLQAEGWDFERASFVKDMAKLSKEPLSSMGHDRVLTVFSAHHPTLFKYCQQTFAEVTNPPIDPYREGGAMSLMTYLGRAATEKENEVDSLPIKQMELSSPVISDAVIEEIRQNELLGYKVLDATFRLGGGAEALRTALEALRAAAEKAVHAGFHVLCISDKEACRRGIDPIPSLLALGAVHNYLCRQGLRDRCSLIVQAGDIQEGHDVCVLVAFGADAVHPYLMLRLVKDGLVWKHPESKQELRLEPHEALRNLFYALEDSVLKVISKMGITTIEGYRGAMLFEAVGFGPELMEFLGDFPSRVGGIGLADVVDDARWRVEQAEKMAAQNSPLGRNRDYHAFNAKVRMALREAVKEAHPEPEEGGGEMAYTAPPETPNPDARLNVGLKFEKFSEMIRTRPPTVLRDLFRVKLSGPAVPVNEVQLGVDLIRNHFRGAAMSHGALTGASHMTIAAALNELGGLSNSGEGGEARWRNDVPPMAWGEYWDKVMLQRQDHPTVYALDPANLRASRFRSRIRQVASGRFGVEAEYLVNADELQIKMAQGAKPGEGGQLMGKKVTAEIAEIRFAKPGTDLISPPPHHDIYSIEDLAQLIYDLKAVKPGVQVSVKLVAVENIGTIAVGVAKAGADVIEIDGIDGGTGAAMVSSKEHAGLPSEMGLAEAHQALTVNGLRTSVKLRVGGGIKNGHDVIKYALLGADQFSFGQGLMVSVGCIVCKSCHIPNCPTGITGSPEIFKGHPEHTKAYLHAVADEVRHLLAAMGFRHISEATGRCDLLEKRPDLQGRPASLDVSRFLRPDMALVGLERTYPQHAPRAGICTPDGPSMNEKILSASHDAIDAGQDAALVFRVRNSDRSVGATVAGKIAQLYGREGMPYSRVIRVRMTGQAGQSFGAWCVNGLDLELNGFAQDGVAKGISGGTVVVTLDYANADYGGQIQSVAGNNVGYGATGGQVFVGGRAGHRLGIRNSGATIVAEAAGKYACEYMTRGRVLILGPIENEIGSGMTGGELFVFDPKNEAPAKLHGKSVTVINSTYVDYEWIHPLVVKYHARTGSRQAAHILKNWADVRRGHRLRKVIPLAVARAMEDFKTVGTNAG</sequence>
<dbReference type="RefSeq" id="WP_088252011.1">
    <property type="nucleotide sequence ID" value="NZ_NIDE01000001.1"/>
</dbReference>
<dbReference type="InterPro" id="IPR017932">
    <property type="entry name" value="GATase_2_dom"/>
</dbReference>
<accession>A0A225E0Z0</accession>
<comment type="caution">
    <text evidence="17">The sequence shown here is derived from an EMBL/GenBank/DDBJ whole genome shotgun (WGS) entry which is preliminary data.</text>
</comment>
<dbReference type="InterPro" id="IPR002489">
    <property type="entry name" value="Glu_synth_asu_C"/>
</dbReference>
<dbReference type="InterPro" id="IPR002932">
    <property type="entry name" value="Glu_synthdom"/>
</dbReference>
<dbReference type="Pfam" id="PF00310">
    <property type="entry name" value="GATase_2"/>
    <property type="match status" value="1"/>
</dbReference>
<dbReference type="Gene3D" id="3.20.20.70">
    <property type="entry name" value="Aldolase class I"/>
    <property type="match status" value="2"/>
</dbReference>
<dbReference type="GO" id="GO:0006537">
    <property type="term" value="P:glutamate biosynthetic process"/>
    <property type="evidence" value="ECO:0007669"/>
    <property type="project" value="UniProtKB-KW"/>
</dbReference>
<keyword evidence="10" id="KW-0408">Iron</keyword>
<evidence type="ECO:0000256" key="4">
    <source>
        <dbReference type="ARBA" id="ARBA00022605"/>
    </source>
</evidence>
<dbReference type="SUPFAM" id="SSF69336">
    <property type="entry name" value="Alpha subunit of glutamate synthase, C-terminal domain"/>
    <property type="match status" value="1"/>
</dbReference>
<dbReference type="GO" id="GO:0015930">
    <property type="term" value="F:glutamate synthase activity"/>
    <property type="evidence" value="ECO:0007669"/>
    <property type="project" value="InterPro"/>
</dbReference>
<dbReference type="Pfam" id="PF01645">
    <property type="entry name" value="Glu_synthase"/>
    <property type="match status" value="1"/>
</dbReference>
<reference evidence="18" key="1">
    <citation type="submission" date="2017-06" db="EMBL/GenBank/DDBJ databases">
        <title>Genome analysis of Fimbriiglobus ruber SP5, the first member of the order Planctomycetales with confirmed chitinolytic capability.</title>
        <authorList>
            <person name="Ravin N.V."/>
            <person name="Rakitin A.L."/>
            <person name="Ivanova A.A."/>
            <person name="Beletsky A.V."/>
            <person name="Kulichevskaya I.S."/>
            <person name="Mardanov A.V."/>
            <person name="Dedysh S.N."/>
        </authorList>
    </citation>
    <scope>NUCLEOTIDE SEQUENCE [LARGE SCALE GENOMIC DNA]</scope>
    <source>
        <strain evidence="18">SP5</strain>
    </source>
</reference>
<dbReference type="GO" id="GO:0019676">
    <property type="term" value="P:ammonia assimilation cycle"/>
    <property type="evidence" value="ECO:0007669"/>
    <property type="project" value="TreeGrafter"/>
</dbReference>
<evidence type="ECO:0000259" key="16">
    <source>
        <dbReference type="PROSITE" id="PS51278"/>
    </source>
</evidence>
<evidence type="ECO:0000256" key="3">
    <source>
        <dbReference type="ARBA" id="ARBA00009716"/>
    </source>
</evidence>
<keyword evidence="7" id="KW-0479">Metal-binding</keyword>
<comment type="cofactor">
    <cofactor evidence="1">
        <name>FMN</name>
        <dbReference type="ChEBI" id="CHEBI:58210"/>
    </cofactor>
</comment>
<dbReference type="InterPro" id="IPR013785">
    <property type="entry name" value="Aldolase_TIM"/>
</dbReference>
<comment type="pathway">
    <text evidence="14">Amino-acid biosynthesis.</text>
</comment>
<evidence type="ECO:0000256" key="9">
    <source>
        <dbReference type="ARBA" id="ARBA00023002"/>
    </source>
</evidence>
<evidence type="ECO:0000256" key="15">
    <source>
        <dbReference type="SAM" id="MobiDB-lite"/>
    </source>
</evidence>
<dbReference type="PROSITE" id="PS51278">
    <property type="entry name" value="GATASE_TYPE_2"/>
    <property type="match status" value="1"/>
</dbReference>
<keyword evidence="18" id="KW-1185">Reference proteome</keyword>
<feature type="region of interest" description="Disordered" evidence="15">
    <location>
        <begin position="839"/>
        <end position="861"/>
    </location>
</feature>
<keyword evidence="8" id="KW-0315">Glutamine amidotransferase</keyword>
<dbReference type="InterPro" id="IPR050711">
    <property type="entry name" value="ET-N_metabolism_enzyme"/>
</dbReference>
<dbReference type="EMBL" id="NIDE01000001">
    <property type="protein sequence ID" value="OWK46833.1"/>
    <property type="molecule type" value="Genomic_DNA"/>
</dbReference>
<name>A0A225E0Z0_9BACT</name>
<organism evidence="17 18">
    <name type="scientific">Fimbriiglobus ruber</name>
    <dbReference type="NCBI Taxonomy" id="1908690"/>
    <lineage>
        <taxon>Bacteria</taxon>
        <taxon>Pseudomonadati</taxon>
        <taxon>Planctomycetota</taxon>
        <taxon>Planctomycetia</taxon>
        <taxon>Gemmatales</taxon>
        <taxon>Gemmataceae</taxon>
        <taxon>Fimbriiglobus</taxon>
    </lineage>
</organism>
<evidence type="ECO:0000256" key="14">
    <source>
        <dbReference type="ARBA" id="ARBA00029440"/>
    </source>
</evidence>
<comment type="similarity">
    <text evidence="3">Belongs to the glutamate synthase family.</text>
</comment>
<dbReference type="Pfam" id="PF04898">
    <property type="entry name" value="Glu_syn_central"/>
    <property type="match status" value="1"/>
</dbReference>
<dbReference type="Proteomes" id="UP000214646">
    <property type="component" value="Unassembled WGS sequence"/>
</dbReference>
<dbReference type="InterPro" id="IPR029055">
    <property type="entry name" value="Ntn_hydrolases_N"/>
</dbReference>
<dbReference type="PANTHER" id="PTHR11938">
    <property type="entry name" value="FAD NADPH DEHYDROGENASE/OXIDOREDUCTASE"/>
    <property type="match status" value="1"/>
</dbReference>
<dbReference type="GO" id="GO:0051538">
    <property type="term" value="F:3 iron, 4 sulfur cluster binding"/>
    <property type="evidence" value="ECO:0007669"/>
    <property type="project" value="UniProtKB-KW"/>
</dbReference>
<evidence type="ECO:0000256" key="13">
    <source>
        <dbReference type="ARBA" id="ARBA00023291"/>
    </source>
</evidence>
<evidence type="ECO:0000256" key="8">
    <source>
        <dbReference type="ARBA" id="ARBA00022962"/>
    </source>
</evidence>
<comment type="cofactor">
    <cofactor evidence="2">
        <name>[3Fe-4S] cluster</name>
        <dbReference type="ChEBI" id="CHEBI:21137"/>
    </cofactor>
</comment>
<evidence type="ECO:0000256" key="11">
    <source>
        <dbReference type="ARBA" id="ARBA00023014"/>
    </source>
</evidence>
<dbReference type="Pfam" id="PF01493">
    <property type="entry name" value="GXGXG"/>
    <property type="match status" value="1"/>
</dbReference>
<evidence type="ECO:0000256" key="10">
    <source>
        <dbReference type="ARBA" id="ARBA00023004"/>
    </source>
</evidence>
<keyword evidence="5" id="KW-0285">Flavoprotein</keyword>
<dbReference type="Gene3D" id="2.160.20.60">
    <property type="entry name" value="Glutamate synthase, alpha subunit, C-terminal domain"/>
    <property type="match status" value="1"/>
</dbReference>
<dbReference type="InterPro" id="IPR036485">
    <property type="entry name" value="Glu_synth_asu_C_sf"/>
</dbReference>
<evidence type="ECO:0000256" key="5">
    <source>
        <dbReference type="ARBA" id="ARBA00022630"/>
    </source>
</evidence>
<keyword evidence="13" id="KW-0003">3Fe-4S</keyword>
<keyword evidence="12" id="KW-0314">Glutamate biosynthesis</keyword>
<keyword evidence="9" id="KW-0560">Oxidoreductase</keyword>
<evidence type="ECO:0000256" key="12">
    <source>
        <dbReference type="ARBA" id="ARBA00023164"/>
    </source>
</evidence>
<dbReference type="CDD" id="cd02808">
    <property type="entry name" value="GltS_FMN"/>
    <property type="match status" value="1"/>
</dbReference>
<evidence type="ECO:0000313" key="17">
    <source>
        <dbReference type="EMBL" id="OWK46833.1"/>
    </source>
</evidence>
<evidence type="ECO:0000256" key="7">
    <source>
        <dbReference type="ARBA" id="ARBA00022723"/>
    </source>
</evidence>
<dbReference type="SUPFAM" id="SSF56235">
    <property type="entry name" value="N-terminal nucleophile aminohydrolases (Ntn hydrolases)"/>
    <property type="match status" value="1"/>
</dbReference>